<dbReference type="KEGG" id="mok:Metok_1527"/>
<keyword evidence="3" id="KW-1185">Reference proteome</keyword>
<dbReference type="Proteomes" id="UP000009296">
    <property type="component" value="Chromosome"/>
</dbReference>
<protein>
    <submittedName>
        <fullName evidence="2">Uncharacterized protein</fullName>
    </submittedName>
</protein>
<evidence type="ECO:0000313" key="3">
    <source>
        <dbReference type="Proteomes" id="UP000009296"/>
    </source>
</evidence>
<proteinExistence type="predicted"/>
<reference evidence="2" key="1">
    <citation type="submission" date="2011-05" db="EMBL/GenBank/DDBJ databases">
        <title>Complete sequence of chromosome of Methanothermococcus okinawensis IH1.</title>
        <authorList>
            <consortium name="US DOE Joint Genome Institute"/>
            <person name="Lucas S."/>
            <person name="Han J."/>
            <person name="Lapidus A."/>
            <person name="Cheng J.-F."/>
            <person name="Goodwin L."/>
            <person name="Pitluck S."/>
            <person name="Peters L."/>
            <person name="Mikhailova N."/>
            <person name="Held B."/>
            <person name="Han C."/>
            <person name="Tapia R."/>
            <person name="Land M."/>
            <person name="Hauser L."/>
            <person name="Kyrpides N."/>
            <person name="Ivanova N."/>
            <person name="Pagani I."/>
            <person name="Sieprawska-Lupa M."/>
            <person name="Takai K."/>
            <person name="Miyazaki J."/>
            <person name="Whitman W."/>
            <person name="Woyke T."/>
        </authorList>
    </citation>
    <scope>NUCLEOTIDE SEQUENCE [LARGE SCALE GENOMIC DNA]</scope>
    <source>
        <strain evidence="2">IH1</strain>
    </source>
</reference>
<sequence length="145" mass="16671">MKKIDSVFVSTLYYGINKAVIDIMGTGGMVLGRRTSYYMIKLLKDMNILKEKMNNEEIRDLFVNTFGLSEDLVIEDNEDEVIFNVVNPTLDLFLGKIMEEGINPYVCPFIHLLSSIYEETGNSKLMLKQVIPEHNKAKLIFKKIK</sequence>
<keyword evidence="1" id="KW-1133">Transmembrane helix</keyword>
<accession>F8AKG4</accession>
<name>F8AKG4_METOI</name>
<keyword evidence="1" id="KW-0472">Membrane</keyword>
<dbReference type="HOGENOM" id="CLU_145180_0_0_2"/>
<dbReference type="eggNOG" id="arCOG08262">
    <property type="taxonomic scope" value="Archaea"/>
</dbReference>
<dbReference type="RefSeq" id="WP_013867667.1">
    <property type="nucleotide sequence ID" value="NC_015636.1"/>
</dbReference>
<keyword evidence="1" id="KW-0812">Transmembrane</keyword>
<dbReference type="AlphaFoldDB" id="F8AKG4"/>
<dbReference type="OrthoDB" id="64794at2157"/>
<evidence type="ECO:0000313" key="2">
    <source>
        <dbReference type="EMBL" id="AEH07490.1"/>
    </source>
</evidence>
<dbReference type="EMBL" id="CP002792">
    <property type="protein sequence ID" value="AEH07490.1"/>
    <property type="molecule type" value="Genomic_DNA"/>
</dbReference>
<feature type="transmembrane region" description="Helical" evidence="1">
    <location>
        <begin position="12"/>
        <end position="32"/>
    </location>
</feature>
<organism evidence="2 3">
    <name type="scientific">Methanothermococcus okinawensis (strain DSM 14208 / JCM 11175 / IH1)</name>
    <dbReference type="NCBI Taxonomy" id="647113"/>
    <lineage>
        <taxon>Archaea</taxon>
        <taxon>Methanobacteriati</taxon>
        <taxon>Methanobacteriota</taxon>
        <taxon>Methanomada group</taxon>
        <taxon>Methanococci</taxon>
        <taxon>Methanococcales</taxon>
        <taxon>Methanococcaceae</taxon>
        <taxon>Methanothermococcus</taxon>
    </lineage>
</organism>
<dbReference type="GeneID" id="10773685"/>
<gene>
    <name evidence="2" type="ordered locus">Metok_1527</name>
</gene>
<evidence type="ECO:0000256" key="1">
    <source>
        <dbReference type="SAM" id="Phobius"/>
    </source>
</evidence>